<evidence type="ECO:0000313" key="7">
    <source>
        <dbReference type="Proteomes" id="UP000094112"/>
    </source>
</evidence>
<dbReference type="InterPro" id="IPR013025">
    <property type="entry name" value="Ribosomal_uL23-like"/>
</dbReference>
<dbReference type="Proteomes" id="UP000094112">
    <property type="component" value="Unassembled WGS sequence"/>
</dbReference>
<evidence type="ECO:0000256" key="1">
    <source>
        <dbReference type="ARBA" id="ARBA00006700"/>
    </source>
</evidence>
<keyword evidence="2" id="KW-0689">Ribosomal protein</keyword>
<evidence type="ECO:0000256" key="5">
    <source>
        <dbReference type="SAM" id="MobiDB-lite"/>
    </source>
</evidence>
<dbReference type="InterPro" id="IPR012677">
    <property type="entry name" value="Nucleotide-bd_a/b_plait_sf"/>
</dbReference>
<evidence type="ECO:0000256" key="4">
    <source>
        <dbReference type="ARBA" id="ARBA00039977"/>
    </source>
</evidence>
<dbReference type="SUPFAM" id="SSF54189">
    <property type="entry name" value="Ribosomal proteins S24e, L23 and L15e"/>
    <property type="match status" value="1"/>
</dbReference>
<reference evidence="6 7" key="1">
    <citation type="journal article" date="2016" name="Proc. Natl. Acad. Sci. U.S.A.">
        <title>Comparative genomics of biotechnologically important yeasts.</title>
        <authorList>
            <person name="Riley R."/>
            <person name="Haridas S."/>
            <person name="Wolfe K.H."/>
            <person name="Lopes M.R."/>
            <person name="Hittinger C.T."/>
            <person name="Goeker M."/>
            <person name="Salamov A.A."/>
            <person name="Wisecaver J.H."/>
            <person name="Long T.M."/>
            <person name="Calvey C.H."/>
            <person name="Aerts A.L."/>
            <person name="Barry K.W."/>
            <person name="Choi C."/>
            <person name="Clum A."/>
            <person name="Coughlan A.Y."/>
            <person name="Deshpande S."/>
            <person name="Douglass A.P."/>
            <person name="Hanson S.J."/>
            <person name="Klenk H.-P."/>
            <person name="LaButti K.M."/>
            <person name="Lapidus A."/>
            <person name="Lindquist E.A."/>
            <person name="Lipzen A.M."/>
            <person name="Meier-Kolthoff J.P."/>
            <person name="Ohm R.A."/>
            <person name="Otillar R.P."/>
            <person name="Pangilinan J.L."/>
            <person name="Peng Y."/>
            <person name="Rokas A."/>
            <person name="Rosa C.A."/>
            <person name="Scheuner C."/>
            <person name="Sibirny A.A."/>
            <person name="Slot J.C."/>
            <person name="Stielow J.B."/>
            <person name="Sun H."/>
            <person name="Kurtzman C.P."/>
            <person name="Blackwell M."/>
            <person name="Grigoriev I.V."/>
            <person name="Jeffries T.W."/>
        </authorList>
    </citation>
    <scope>NUCLEOTIDE SEQUENCE [LARGE SCALE GENOMIC DNA]</scope>
    <source>
        <strain evidence="7">ATCC 58044 / CBS 1984 / NCYC 433 / NRRL Y-366-8</strain>
    </source>
</reference>
<keyword evidence="7" id="KW-1185">Reference proteome</keyword>
<dbReference type="STRING" id="683960.A0A1E3P4I8"/>
<evidence type="ECO:0000256" key="2">
    <source>
        <dbReference type="ARBA" id="ARBA00022980"/>
    </source>
</evidence>
<name>A0A1E3P4I8_WICAA</name>
<dbReference type="InterPro" id="IPR012678">
    <property type="entry name" value="Ribosomal_uL23/eL15/eS24_sf"/>
</dbReference>
<dbReference type="FunFam" id="3.30.70.330:FF:000614">
    <property type="entry name" value="Mrp20p"/>
    <property type="match status" value="1"/>
</dbReference>
<dbReference type="GO" id="GO:0005762">
    <property type="term" value="C:mitochondrial large ribosomal subunit"/>
    <property type="evidence" value="ECO:0007669"/>
    <property type="project" value="EnsemblFungi"/>
</dbReference>
<dbReference type="GO" id="GO:0003735">
    <property type="term" value="F:structural constituent of ribosome"/>
    <property type="evidence" value="ECO:0007669"/>
    <property type="project" value="EnsemblFungi"/>
</dbReference>
<protein>
    <recommendedName>
        <fullName evidence="4">Large ribosomal subunit protein uL23m</fullName>
    </recommendedName>
</protein>
<keyword evidence="3" id="KW-0687">Ribonucleoprotein</keyword>
<proteinExistence type="inferred from homology"/>
<dbReference type="Gene3D" id="3.30.70.330">
    <property type="match status" value="1"/>
</dbReference>
<gene>
    <name evidence="6" type="ORF">WICANDRAFT_30363</name>
</gene>
<comment type="similarity">
    <text evidence="1">Belongs to the universal ribosomal protein uL23 family.</text>
</comment>
<dbReference type="PANTHER" id="PTHR12059:SF5">
    <property type="entry name" value="LARGE RIBOSOMAL SUBUNIT PROTEIN UL23M"/>
    <property type="match status" value="1"/>
</dbReference>
<sequence>MPRLINQLLAKTVFSSSAKRSLATVSPKTITTTKKPEQPSTTKNPTFPQKIYTLIQKSIAKGEAHFKVGGKKLYFPTARVVLLRPNAKHTPYQAKFIVPKSFNKMDLRDYLYHLYGIRAFKITTQLIAGKYTREGAIARYRTPQIKKMTVDLLEPFIWPEEPENKKEEFNIKFMEEMRLYGEESRRIGSDRFKPGKAFDGELGPYPHKPEPFVPKFLKKNLINERNKDQAKIDRADNEKLVSKYLDL</sequence>
<dbReference type="AlphaFoldDB" id="A0A1E3P4I8"/>
<dbReference type="RefSeq" id="XP_019039331.1">
    <property type="nucleotide sequence ID" value="XM_019181725.1"/>
</dbReference>
<feature type="region of interest" description="Disordered" evidence="5">
    <location>
        <begin position="25"/>
        <end position="44"/>
    </location>
</feature>
<organism evidence="6 7">
    <name type="scientific">Wickerhamomyces anomalus (strain ATCC 58044 / CBS 1984 / NCYC 433 / NRRL Y-366-8)</name>
    <name type="common">Yeast</name>
    <name type="synonym">Hansenula anomala</name>
    <dbReference type="NCBI Taxonomy" id="683960"/>
    <lineage>
        <taxon>Eukaryota</taxon>
        <taxon>Fungi</taxon>
        <taxon>Dikarya</taxon>
        <taxon>Ascomycota</taxon>
        <taxon>Saccharomycotina</taxon>
        <taxon>Saccharomycetes</taxon>
        <taxon>Phaffomycetales</taxon>
        <taxon>Wickerhamomycetaceae</taxon>
        <taxon>Wickerhamomyces</taxon>
    </lineage>
</organism>
<dbReference type="PANTHER" id="PTHR12059">
    <property type="entry name" value="RIBOSOMAL PROTEIN L23-RELATED"/>
    <property type="match status" value="1"/>
</dbReference>
<accession>A0A1E3P4I8</accession>
<dbReference type="GeneID" id="30198971"/>
<evidence type="ECO:0000256" key="3">
    <source>
        <dbReference type="ARBA" id="ARBA00023274"/>
    </source>
</evidence>
<dbReference type="GO" id="GO:0032543">
    <property type="term" value="P:mitochondrial translation"/>
    <property type="evidence" value="ECO:0007669"/>
    <property type="project" value="EnsemblFungi"/>
</dbReference>
<dbReference type="Pfam" id="PF00276">
    <property type="entry name" value="Ribosomal_L23"/>
    <property type="match status" value="1"/>
</dbReference>
<dbReference type="EMBL" id="KV454210">
    <property type="protein sequence ID" value="ODQ60124.1"/>
    <property type="molecule type" value="Genomic_DNA"/>
</dbReference>
<dbReference type="OrthoDB" id="275582at2759"/>
<evidence type="ECO:0000313" key="6">
    <source>
        <dbReference type="EMBL" id="ODQ60124.1"/>
    </source>
</evidence>